<feature type="compositionally biased region" description="Low complexity" evidence="9">
    <location>
        <begin position="122"/>
        <end position="140"/>
    </location>
</feature>
<dbReference type="GO" id="GO:0016020">
    <property type="term" value="C:membrane"/>
    <property type="evidence" value="ECO:0007669"/>
    <property type="project" value="UniProtKB-SubCell"/>
</dbReference>
<feature type="compositionally biased region" description="Basic residues" evidence="9">
    <location>
        <begin position="22"/>
        <end position="35"/>
    </location>
</feature>
<name>A0A1G6K1Z5_9ACTN</name>
<evidence type="ECO:0000256" key="1">
    <source>
        <dbReference type="ARBA" id="ARBA00004141"/>
    </source>
</evidence>
<dbReference type="RefSeq" id="WP_090845910.1">
    <property type="nucleotide sequence ID" value="NZ_FMZL01000006.1"/>
</dbReference>
<evidence type="ECO:0000313" key="12">
    <source>
        <dbReference type="Proteomes" id="UP000198528"/>
    </source>
</evidence>
<protein>
    <submittedName>
        <fullName evidence="11">ABC-type multidrug transport system, ATPase component</fullName>
    </submittedName>
</protein>
<feature type="region of interest" description="Disordered" evidence="9">
    <location>
        <begin position="102"/>
        <end position="212"/>
    </location>
</feature>
<dbReference type="AlphaFoldDB" id="A0A1G6K1Z5"/>
<dbReference type="PANTHER" id="PTHR48041">
    <property type="entry name" value="ABC TRANSPORTER G FAMILY MEMBER 28"/>
    <property type="match status" value="1"/>
</dbReference>
<evidence type="ECO:0000256" key="5">
    <source>
        <dbReference type="ARBA" id="ARBA00022840"/>
    </source>
</evidence>
<dbReference type="EMBL" id="FMZL01000006">
    <property type="protein sequence ID" value="SDC24943.1"/>
    <property type="molecule type" value="Genomic_DNA"/>
</dbReference>
<comment type="subcellular location">
    <subcellularLocation>
        <location evidence="1">Membrane</location>
        <topology evidence="1">Multi-pass membrane protein</topology>
    </subcellularLocation>
</comment>
<dbReference type="SMART" id="SM00382">
    <property type="entry name" value="AAA"/>
    <property type="match status" value="1"/>
</dbReference>
<evidence type="ECO:0000256" key="8">
    <source>
        <dbReference type="SAM" id="Coils"/>
    </source>
</evidence>
<evidence type="ECO:0000256" key="7">
    <source>
        <dbReference type="ARBA" id="ARBA00023136"/>
    </source>
</evidence>
<dbReference type="SUPFAM" id="SSF52540">
    <property type="entry name" value="P-loop containing nucleoside triphosphate hydrolases"/>
    <property type="match status" value="1"/>
</dbReference>
<reference evidence="12" key="1">
    <citation type="submission" date="2016-10" db="EMBL/GenBank/DDBJ databases">
        <authorList>
            <person name="Varghese N."/>
            <person name="Submissions S."/>
        </authorList>
    </citation>
    <scope>NUCLEOTIDE SEQUENCE [LARGE SCALE GENOMIC DNA]</scope>
    <source>
        <strain evidence="12">DSM 22619</strain>
    </source>
</reference>
<dbReference type="InterPro" id="IPR003593">
    <property type="entry name" value="AAA+_ATPase"/>
</dbReference>
<keyword evidence="12" id="KW-1185">Reference proteome</keyword>
<dbReference type="InterPro" id="IPR050352">
    <property type="entry name" value="ABCG_transporters"/>
</dbReference>
<sequence length="647" mass="70313">MGKKKLESDSEVYWGKPEPERKRKKHKKKDKKGKAAKGEKDARPGGDAPSGTDATEARPEGTVEAAAGRDAHGRPGKPEKAGKSGRRGKKLRVYIDYSTLAKPRQTDVPAEPGDVTVALPKARAASDAAGEAADAAAAGEPKVTVEARPEDEVLLAQGEKNAPQPADATLEDDAPSEGEREEPAEGAGKEPADGDAPAQSVSPAGDAPAGDAAADDLVEAGSAERPSYHDALSAPGRDEDDTELEEGEIAQLKARAAAGDRAAMRSLGNRYQAGNGVPQSYDLMREWWERAAQAGNTTAMWDLGYYYLIGKYLDQDVDRGLAWFNLAIENGNADAAFQLALYYGTGMFVEQDYDLARKLFARALELGREDAREEMAECERALAEGSEHDDAGSVRGGNIVLDHVSRNFGRKVVLDDITLTIKGGELVAIVGSSGGGKSTLGSIILGTLRPTHGRVVFGGRLGFVPQRNLVHENLTVAQQLDFYACAVKHLPRQKARERVDRVVRELGLQKVRRTLIRKCSGGEKRRVSVACELLSFPDGLVLDEPTSGLDPGDSGNLVAVLHSLVHNRHMTALVINHDYENIQLFDKICFLAHGKVCFYGTPVKLFEYFDTRSTREIYTLMDKDPYPFIRRFEEWRRDHPDELGGIC</sequence>
<keyword evidence="3" id="KW-0812">Transmembrane</keyword>
<dbReference type="Pfam" id="PF00005">
    <property type="entry name" value="ABC_tran"/>
    <property type="match status" value="1"/>
</dbReference>
<dbReference type="Gene3D" id="1.25.40.10">
    <property type="entry name" value="Tetratricopeptide repeat domain"/>
    <property type="match status" value="1"/>
</dbReference>
<dbReference type="SMART" id="SM00671">
    <property type="entry name" value="SEL1"/>
    <property type="match status" value="3"/>
</dbReference>
<evidence type="ECO:0000256" key="3">
    <source>
        <dbReference type="ARBA" id="ARBA00022692"/>
    </source>
</evidence>
<evidence type="ECO:0000256" key="9">
    <source>
        <dbReference type="SAM" id="MobiDB-lite"/>
    </source>
</evidence>
<dbReference type="InterPro" id="IPR006597">
    <property type="entry name" value="Sel1-like"/>
</dbReference>
<keyword evidence="4" id="KW-0547">Nucleotide-binding</keyword>
<evidence type="ECO:0000256" key="6">
    <source>
        <dbReference type="ARBA" id="ARBA00022989"/>
    </source>
</evidence>
<dbReference type="InterPro" id="IPR027417">
    <property type="entry name" value="P-loop_NTPase"/>
</dbReference>
<keyword evidence="7" id="KW-0472">Membrane</keyword>
<feature type="region of interest" description="Disordered" evidence="9">
    <location>
        <begin position="1"/>
        <end position="90"/>
    </location>
</feature>
<feature type="compositionally biased region" description="Basic and acidic residues" evidence="9">
    <location>
        <begin position="177"/>
        <end position="192"/>
    </location>
</feature>
<dbReference type="SUPFAM" id="SSF81901">
    <property type="entry name" value="HCP-like"/>
    <property type="match status" value="1"/>
</dbReference>
<dbReference type="PROSITE" id="PS00211">
    <property type="entry name" value="ABC_TRANSPORTER_1"/>
    <property type="match status" value="1"/>
</dbReference>
<feature type="coiled-coil region" evidence="8">
    <location>
        <begin position="361"/>
        <end position="388"/>
    </location>
</feature>
<keyword evidence="5" id="KW-0067">ATP-binding</keyword>
<dbReference type="InterPro" id="IPR003439">
    <property type="entry name" value="ABC_transporter-like_ATP-bd"/>
</dbReference>
<dbReference type="PROSITE" id="PS50893">
    <property type="entry name" value="ABC_TRANSPORTER_2"/>
    <property type="match status" value="1"/>
</dbReference>
<organism evidence="11 12">
    <name type="scientific">Parafannyhessea umbonata</name>
    <dbReference type="NCBI Taxonomy" id="604330"/>
    <lineage>
        <taxon>Bacteria</taxon>
        <taxon>Bacillati</taxon>
        <taxon>Actinomycetota</taxon>
        <taxon>Coriobacteriia</taxon>
        <taxon>Coriobacteriales</taxon>
        <taxon>Atopobiaceae</taxon>
        <taxon>Parafannyhessea</taxon>
    </lineage>
</organism>
<keyword evidence="2" id="KW-0813">Transport</keyword>
<dbReference type="STRING" id="604330.SAMN04489857_1420"/>
<dbReference type="Gene3D" id="3.40.50.300">
    <property type="entry name" value="P-loop containing nucleotide triphosphate hydrolases"/>
    <property type="match status" value="1"/>
</dbReference>
<dbReference type="Pfam" id="PF08238">
    <property type="entry name" value="Sel1"/>
    <property type="match status" value="3"/>
</dbReference>
<dbReference type="PANTHER" id="PTHR48041:SF139">
    <property type="entry name" value="PROTEIN SCARLET"/>
    <property type="match status" value="1"/>
</dbReference>
<evidence type="ECO:0000256" key="2">
    <source>
        <dbReference type="ARBA" id="ARBA00022448"/>
    </source>
</evidence>
<gene>
    <name evidence="11" type="ORF">SAMN04487824_10671</name>
</gene>
<evidence type="ECO:0000313" key="11">
    <source>
        <dbReference type="EMBL" id="SDC24943.1"/>
    </source>
</evidence>
<evidence type="ECO:0000259" key="10">
    <source>
        <dbReference type="PROSITE" id="PS50893"/>
    </source>
</evidence>
<evidence type="ECO:0000256" key="4">
    <source>
        <dbReference type="ARBA" id="ARBA00022741"/>
    </source>
</evidence>
<dbReference type="InterPro" id="IPR017871">
    <property type="entry name" value="ABC_transporter-like_CS"/>
</dbReference>
<proteinExistence type="predicted"/>
<accession>A0A1G6K1Z5</accession>
<dbReference type="InterPro" id="IPR011990">
    <property type="entry name" value="TPR-like_helical_dom_sf"/>
</dbReference>
<dbReference type="GO" id="GO:0016887">
    <property type="term" value="F:ATP hydrolysis activity"/>
    <property type="evidence" value="ECO:0007669"/>
    <property type="project" value="InterPro"/>
</dbReference>
<feature type="compositionally biased region" description="Low complexity" evidence="9">
    <location>
        <begin position="194"/>
        <end position="212"/>
    </location>
</feature>
<feature type="compositionally biased region" description="Basic and acidic residues" evidence="9">
    <location>
        <begin position="55"/>
        <end position="82"/>
    </location>
</feature>
<feature type="domain" description="ABC transporter" evidence="10">
    <location>
        <begin position="399"/>
        <end position="618"/>
    </location>
</feature>
<feature type="region of interest" description="Disordered" evidence="9">
    <location>
        <begin position="224"/>
        <end position="246"/>
    </location>
</feature>
<dbReference type="GO" id="GO:0042626">
    <property type="term" value="F:ATPase-coupled transmembrane transporter activity"/>
    <property type="evidence" value="ECO:0007669"/>
    <property type="project" value="TreeGrafter"/>
</dbReference>
<dbReference type="GO" id="GO:0005524">
    <property type="term" value="F:ATP binding"/>
    <property type="evidence" value="ECO:0007669"/>
    <property type="project" value="UniProtKB-KW"/>
</dbReference>
<keyword evidence="6" id="KW-1133">Transmembrane helix</keyword>
<dbReference type="Proteomes" id="UP000198528">
    <property type="component" value="Unassembled WGS sequence"/>
</dbReference>
<keyword evidence="8" id="KW-0175">Coiled coil</keyword>